<accession>A0A2K8MGF9</accession>
<dbReference type="Proteomes" id="UP000229081">
    <property type="component" value="Chromosome"/>
</dbReference>
<feature type="transmembrane region" description="Helical" evidence="1">
    <location>
        <begin position="44"/>
        <end position="60"/>
    </location>
</feature>
<feature type="transmembrane region" description="Helical" evidence="1">
    <location>
        <begin position="66"/>
        <end position="85"/>
    </location>
</feature>
<name>A0A2K8MGF9_9SPHN</name>
<organism evidence="2 3">
    <name type="scientific">Sphingomonas psychrotolerans</name>
    <dbReference type="NCBI Taxonomy" id="1327635"/>
    <lineage>
        <taxon>Bacteria</taxon>
        <taxon>Pseudomonadati</taxon>
        <taxon>Pseudomonadota</taxon>
        <taxon>Alphaproteobacteria</taxon>
        <taxon>Sphingomonadales</taxon>
        <taxon>Sphingomonadaceae</taxon>
        <taxon>Sphingomonas</taxon>
    </lineage>
</organism>
<dbReference type="RefSeq" id="WP_100282770.1">
    <property type="nucleotide sequence ID" value="NZ_CP024923.1"/>
</dbReference>
<sequence length="92" mass="9651">MTIYLALGALFLSAIPVILLCVGDPKRRRAAGERGGAASRPRSMFVIMACIPGFACALLGDSAAFMLWLGGTALLGWAAAASFVARSQDRTY</sequence>
<dbReference type="KEGG" id="sphc:CVN68_14165"/>
<protein>
    <submittedName>
        <fullName evidence="2">Uncharacterized protein</fullName>
    </submittedName>
</protein>
<evidence type="ECO:0000313" key="3">
    <source>
        <dbReference type="Proteomes" id="UP000229081"/>
    </source>
</evidence>
<keyword evidence="1" id="KW-1133">Transmembrane helix</keyword>
<feature type="transmembrane region" description="Helical" evidence="1">
    <location>
        <begin position="6"/>
        <end position="23"/>
    </location>
</feature>
<keyword evidence="1" id="KW-0472">Membrane</keyword>
<proteinExistence type="predicted"/>
<evidence type="ECO:0000256" key="1">
    <source>
        <dbReference type="SAM" id="Phobius"/>
    </source>
</evidence>
<keyword evidence="3" id="KW-1185">Reference proteome</keyword>
<reference evidence="2 3" key="1">
    <citation type="submission" date="2017-11" db="EMBL/GenBank/DDBJ databases">
        <title>Complete genome sequence of Sphingomonas sp. Strain Cra20, a psychrotolerant potential plant growth promoting rhizobacteria.</title>
        <authorList>
            <person name="Luo Y."/>
        </authorList>
    </citation>
    <scope>NUCLEOTIDE SEQUENCE [LARGE SCALE GENOMIC DNA]</scope>
    <source>
        <strain evidence="2 3">Cra20</strain>
    </source>
</reference>
<gene>
    <name evidence="2" type="ORF">CVN68_14165</name>
</gene>
<dbReference type="AlphaFoldDB" id="A0A2K8MGF9"/>
<evidence type="ECO:0000313" key="2">
    <source>
        <dbReference type="EMBL" id="ATY32965.1"/>
    </source>
</evidence>
<keyword evidence="1" id="KW-0812">Transmembrane</keyword>
<dbReference type="EMBL" id="CP024923">
    <property type="protein sequence ID" value="ATY32965.1"/>
    <property type="molecule type" value="Genomic_DNA"/>
</dbReference>